<evidence type="ECO:0000256" key="2">
    <source>
        <dbReference type="SAM" id="Phobius"/>
    </source>
</evidence>
<feature type="transmembrane region" description="Helical" evidence="2">
    <location>
        <begin position="194"/>
        <end position="215"/>
    </location>
</feature>
<evidence type="ECO:0008006" key="5">
    <source>
        <dbReference type="Google" id="ProtNLM"/>
    </source>
</evidence>
<feature type="region of interest" description="Disordered" evidence="1">
    <location>
        <begin position="308"/>
        <end position="346"/>
    </location>
</feature>
<proteinExistence type="predicted"/>
<feature type="transmembrane region" description="Helical" evidence="2">
    <location>
        <begin position="271"/>
        <end position="288"/>
    </location>
</feature>
<feature type="transmembrane region" description="Helical" evidence="2">
    <location>
        <begin position="443"/>
        <end position="470"/>
    </location>
</feature>
<feature type="transmembrane region" description="Helical" evidence="2">
    <location>
        <begin position="505"/>
        <end position="523"/>
    </location>
</feature>
<evidence type="ECO:0000313" key="4">
    <source>
        <dbReference type="Proteomes" id="UP000284751"/>
    </source>
</evidence>
<dbReference type="AlphaFoldDB" id="A0A412B123"/>
<evidence type="ECO:0000256" key="1">
    <source>
        <dbReference type="SAM" id="MobiDB-lite"/>
    </source>
</evidence>
<feature type="transmembrane region" description="Helical" evidence="2">
    <location>
        <begin position="482"/>
        <end position="499"/>
    </location>
</feature>
<feature type="transmembrane region" description="Helical" evidence="2">
    <location>
        <begin position="222"/>
        <end position="239"/>
    </location>
</feature>
<keyword evidence="2" id="KW-1133">Transmembrane helix</keyword>
<keyword evidence="2" id="KW-0812">Transmembrane</keyword>
<keyword evidence="2" id="KW-0472">Membrane</keyword>
<gene>
    <name evidence="3" type="ORF">DWY99_01565</name>
</gene>
<feature type="transmembrane region" description="Helical" evidence="2">
    <location>
        <begin position="46"/>
        <end position="64"/>
    </location>
</feature>
<dbReference type="InterPro" id="IPR049504">
    <property type="entry name" value="O-antigen_lig"/>
</dbReference>
<feature type="compositionally biased region" description="Low complexity" evidence="1">
    <location>
        <begin position="309"/>
        <end position="326"/>
    </location>
</feature>
<dbReference type="Pfam" id="PF13425">
    <property type="entry name" value="O-antigen_lig"/>
    <property type="match status" value="1"/>
</dbReference>
<feature type="transmembrane region" description="Helical" evidence="2">
    <location>
        <begin position="136"/>
        <end position="157"/>
    </location>
</feature>
<feature type="transmembrane region" description="Helical" evidence="2">
    <location>
        <begin position="110"/>
        <end position="129"/>
    </location>
</feature>
<reference evidence="3 4" key="1">
    <citation type="submission" date="2018-08" db="EMBL/GenBank/DDBJ databases">
        <title>A genome reference for cultivated species of the human gut microbiota.</title>
        <authorList>
            <person name="Zou Y."/>
            <person name="Xue W."/>
            <person name="Luo G."/>
        </authorList>
    </citation>
    <scope>NUCLEOTIDE SEQUENCE [LARGE SCALE GENOMIC DNA]</scope>
    <source>
        <strain evidence="3 4">AF28-26</strain>
    </source>
</reference>
<name>A0A412B123_9FIRM</name>
<organism evidence="3 4">
    <name type="scientific">[Clostridium] leptum</name>
    <dbReference type="NCBI Taxonomy" id="1535"/>
    <lineage>
        <taxon>Bacteria</taxon>
        <taxon>Bacillati</taxon>
        <taxon>Bacillota</taxon>
        <taxon>Clostridia</taxon>
        <taxon>Eubacteriales</taxon>
        <taxon>Oscillospiraceae</taxon>
        <taxon>Oscillospiraceae incertae sedis</taxon>
    </lineage>
</organism>
<feature type="transmembrane region" description="Helical" evidence="2">
    <location>
        <begin position="71"/>
        <end position="90"/>
    </location>
</feature>
<protein>
    <recommendedName>
        <fullName evidence="5">O-antigen ligase domain-containing protein</fullName>
    </recommendedName>
</protein>
<sequence length="546" mass="61446">MTGTQKIKGPLQILFTVFILVQPFLDTIYLYSDEVTAALGFSPSTILRFALAGILLIALLLARWVPVKPKIAVGIYLGLIVLYFILHHFAAGSFVLDNGKQLEYSVVSEFFYVCRLTLPVLLIFVTYYIEISLNVILKLFVWVSLIMSGIIIISNLFCVSLDSYTNETIEANIFSWFTDGYQTAGFNGLASKGFFYFANQTAAVFMVIFPVVFLVAVQEKSILAGAALVLQAVAMIMLGTKVSSFGVVMACVFCFVVYLFFVIIRKEKWNWIAPAASVMVILVSLVLIPRSPAVFRLDVHNNTVELQNSQTVSTDTSSSASSTGSDTKNENDENPDGDGAKPEDMTEPLTREEKLAYIEDNYQRLKINEKFILDAYYYEYDPDFWFDMLRQPAANRIDNRFVEIAMIQRAEELGGSPVHALLGISHDKMLSFFNIERDLVAQYYSMGIIGVVLFFGPFFLLILVSLYLLFRKLQKNFSLTNVLLTASLGMILGIGYISGNTLDNMFVTILMGILCGCLCKSFWEKPQRQFGAIERRFKVESHLDRR</sequence>
<evidence type="ECO:0000313" key="3">
    <source>
        <dbReference type="EMBL" id="RGQ44337.1"/>
    </source>
</evidence>
<comment type="caution">
    <text evidence="3">The sequence shown here is derived from an EMBL/GenBank/DDBJ whole genome shotgun (WGS) entry which is preliminary data.</text>
</comment>
<accession>A0A412B123</accession>
<feature type="transmembrane region" description="Helical" evidence="2">
    <location>
        <begin position="12"/>
        <end position="31"/>
    </location>
</feature>
<feature type="transmembrane region" description="Helical" evidence="2">
    <location>
        <begin position="245"/>
        <end position="264"/>
    </location>
</feature>
<dbReference type="EMBL" id="QRTC01000002">
    <property type="protein sequence ID" value="RGQ44337.1"/>
    <property type="molecule type" value="Genomic_DNA"/>
</dbReference>
<dbReference type="Proteomes" id="UP000284751">
    <property type="component" value="Unassembled WGS sequence"/>
</dbReference>